<feature type="region of interest" description="Disordered" evidence="1">
    <location>
        <begin position="63"/>
        <end position="103"/>
    </location>
</feature>
<protein>
    <submittedName>
        <fullName evidence="2 3">Uncharacterized protein</fullName>
    </submittedName>
</protein>
<evidence type="ECO:0000256" key="1">
    <source>
        <dbReference type="SAM" id="MobiDB-lite"/>
    </source>
</evidence>
<dbReference type="Gramene" id="KQK15563">
    <property type="protein sequence ID" value="KQK15563"/>
    <property type="gene ID" value="BRADI_1g23691v3"/>
</dbReference>
<dbReference type="EMBL" id="CM000880">
    <property type="protein sequence ID" value="KQK15563.2"/>
    <property type="molecule type" value="Genomic_DNA"/>
</dbReference>
<reference evidence="2" key="2">
    <citation type="submission" date="2017-06" db="EMBL/GenBank/DDBJ databases">
        <title>WGS assembly of Brachypodium distachyon.</title>
        <authorList>
            <consortium name="The International Brachypodium Initiative"/>
            <person name="Lucas S."/>
            <person name="Harmon-Smith M."/>
            <person name="Lail K."/>
            <person name="Tice H."/>
            <person name="Grimwood J."/>
            <person name="Bruce D."/>
            <person name="Barry K."/>
            <person name="Shu S."/>
            <person name="Lindquist E."/>
            <person name="Wang M."/>
            <person name="Pitluck S."/>
            <person name="Vogel J.P."/>
            <person name="Garvin D.F."/>
            <person name="Mockler T.C."/>
            <person name="Schmutz J."/>
            <person name="Rokhsar D."/>
            <person name="Bevan M.W."/>
        </authorList>
    </citation>
    <scope>NUCLEOTIDE SEQUENCE</scope>
    <source>
        <strain evidence="2">Bd21</strain>
    </source>
</reference>
<feature type="compositionally biased region" description="Low complexity" evidence="1">
    <location>
        <begin position="63"/>
        <end position="74"/>
    </location>
</feature>
<proteinExistence type="predicted"/>
<dbReference type="EnsemblPlants" id="KQK15563">
    <property type="protein sequence ID" value="KQK15563"/>
    <property type="gene ID" value="BRADI_1g23691v3"/>
</dbReference>
<evidence type="ECO:0000313" key="2">
    <source>
        <dbReference type="EMBL" id="KQK15563.2"/>
    </source>
</evidence>
<name>A0A0Q3JC99_BRADI</name>
<dbReference type="ExpressionAtlas" id="A0A0Q3JC99">
    <property type="expression patterns" value="differential"/>
</dbReference>
<gene>
    <name evidence="2" type="ORF">BRADI_1g23691v3</name>
</gene>
<dbReference type="Proteomes" id="UP000008810">
    <property type="component" value="Chromosome 1"/>
</dbReference>
<evidence type="ECO:0000313" key="4">
    <source>
        <dbReference type="Proteomes" id="UP000008810"/>
    </source>
</evidence>
<dbReference type="OrthoDB" id="695137at2759"/>
<evidence type="ECO:0000313" key="3">
    <source>
        <dbReference type="EnsemblPlants" id="KQK15563"/>
    </source>
</evidence>
<dbReference type="InParanoid" id="A0A0Q3JC99"/>
<dbReference type="FunCoup" id="A0A0Q3JC99">
    <property type="interactions" value="4"/>
</dbReference>
<sequence length="146" mass="15468">MAPMLVDDAFGTTFCLNSPLYILSTMLKLRYAGDRSGRIMSPSRYCMTCRMVGLALASGCEHSSPSFSTSETSSGLNPAGILGSTASKIKPLRHSSTTRSTSTIRLSRSYCSIGLRPQVISRRNAPKANTSVDGVALPVCPSSGAR</sequence>
<dbReference type="AlphaFoldDB" id="A0A0Q3JC99"/>
<keyword evidence="4" id="KW-1185">Reference proteome</keyword>
<reference evidence="3" key="3">
    <citation type="submission" date="2018-08" db="UniProtKB">
        <authorList>
            <consortium name="EnsemblPlants"/>
        </authorList>
    </citation>
    <scope>IDENTIFICATION</scope>
    <source>
        <strain evidence="3">cv. Bd21</strain>
    </source>
</reference>
<organism evidence="2">
    <name type="scientific">Brachypodium distachyon</name>
    <name type="common">Purple false brome</name>
    <name type="synonym">Trachynia distachya</name>
    <dbReference type="NCBI Taxonomy" id="15368"/>
    <lineage>
        <taxon>Eukaryota</taxon>
        <taxon>Viridiplantae</taxon>
        <taxon>Streptophyta</taxon>
        <taxon>Embryophyta</taxon>
        <taxon>Tracheophyta</taxon>
        <taxon>Spermatophyta</taxon>
        <taxon>Magnoliopsida</taxon>
        <taxon>Liliopsida</taxon>
        <taxon>Poales</taxon>
        <taxon>Poaceae</taxon>
        <taxon>BOP clade</taxon>
        <taxon>Pooideae</taxon>
        <taxon>Stipodae</taxon>
        <taxon>Brachypodieae</taxon>
        <taxon>Brachypodium</taxon>
    </lineage>
</organism>
<accession>A0A0Q3JC99</accession>
<reference evidence="2 3" key="1">
    <citation type="journal article" date="2010" name="Nature">
        <title>Genome sequencing and analysis of the model grass Brachypodium distachyon.</title>
        <authorList>
            <consortium name="International Brachypodium Initiative"/>
        </authorList>
    </citation>
    <scope>NUCLEOTIDE SEQUENCE [LARGE SCALE GENOMIC DNA]</scope>
    <source>
        <strain evidence="2 3">Bd21</strain>
    </source>
</reference>
<feature type="compositionally biased region" description="Low complexity" evidence="1">
    <location>
        <begin position="94"/>
        <end position="103"/>
    </location>
</feature>